<dbReference type="Pfam" id="PF01882">
    <property type="entry name" value="DUF58"/>
    <property type="match status" value="1"/>
</dbReference>
<evidence type="ECO:0000259" key="1">
    <source>
        <dbReference type="Pfam" id="PF01882"/>
    </source>
</evidence>
<dbReference type="PANTHER" id="PTHR33608:SF12">
    <property type="entry name" value="DUF58 DOMAIN-CONTAINING PROTEIN"/>
    <property type="match status" value="1"/>
</dbReference>
<dbReference type="Proteomes" id="UP000236592">
    <property type="component" value="Chromosome"/>
</dbReference>
<reference evidence="3" key="1">
    <citation type="submission" date="2018-01" db="EMBL/GenBank/DDBJ databases">
        <title>Complete genome of Tamlana sp. UJ94.</title>
        <authorList>
            <person name="Jung J."/>
            <person name="Chung D."/>
            <person name="Bae S.S."/>
            <person name="Baek K."/>
        </authorList>
    </citation>
    <scope>NUCLEOTIDE SEQUENCE [LARGE SCALE GENOMIC DNA]</scope>
    <source>
        <strain evidence="3">UJ94</strain>
    </source>
</reference>
<gene>
    <name evidence="2" type="ORF">C1A40_02260</name>
</gene>
<sequence length="316" mass="36043">MKSSKADKNPNVFLTLEHLLKFELISSIINLGSGKQKSNSVLSGRYASRLRGRGLDFEESRPYVLGDDIRNIDWNVTAKTGKTHTKVFTEEKEKPAFIYVDQSASMGFGSTKKTKSVVAGELASILAHKIKKGGDRVGGMVNSGKTYDVVTPKRDPRNIIYFLQKIVDANHKIYQPEPFEFESTLTEIISKINNIVTHDYVVYIISDFRRYSASVVQYLSQLALHNDIVLIKVYDELEEHIPEEKLTITNTKYQINLNGKNKKLNNTLSKSFEDDYKAFKSELEKYQINIFKVNTHEPVEDQLIEVFSNYKTNAAR</sequence>
<feature type="domain" description="DUF58" evidence="1">
    <location>
        <begin position="59"/>
        <end position="244"/>
    </location>
</feature>
<accession>A0A2I7SEP9</accession>
<evidence type="ECO:0000313" key="3">
    <source>
        <dbReference type="Proteomes" id="UP000236592"/>
    </source>
</evidence>
<evidence type="ECO:0000313" key="2">
    <source>
        <dbReference type="EMBL" id="AUS04366.1"/>
    </source>
</evidence>
<proteinExistence type="predicted"/>
<keyword evidence="3" id="KW-1185">Reference proteome</keyword>
<protein>
    <submittedName>
        <fullName evidence="2">DUF58 domain-containing protein</fullName>
    </submittedName>
</protein>
<organism evidence="2 3">
    <name type="scientific">Pseudotamlana carrageenivorans</name>
    <dbReference type="NCBI Taxonomy" id="2069432"/>
    <lineage>
        <taxon>Bacteria</taxon>
        <taxon>Pseudomonadati</taxon>
        <taxon>Bacteroidota</taxon>
        <taxon>Flavobacteriia</taxon>
        <taxon>Flavobacteriales</taxon>
        <taxon>Flavobacteriaceae</taxon>
        <taxon>Pseudotamlana</taxon>
    </lineage>
</organism>
<dbReference type="AlphaFoldDB" id="A0A2I7SEP9"/>
<name>A0A2I7SEP9_9FLAO</name>
<dbReference type="RefSeq" id="WP_102994476.1">
    <property type="nucleotide sequence ID" value="NZ_CP025938.1"/>
</dbReference>
<dbReference type="PANTHER" id="PTHR33608">
    <property type="entry name" value="BLL2464 PROTEIN"/>
    <property type="match status" value="1"/>
</dbReference>
<dbReference type="EMBL" id="CP025938">
    <property type="protein sequence ID" value="AUS04366.1"/>
    <property type="molecule type" value="Genomic_DNA"/>
</dbReference>
<dbReference type="KEGG" id="taj:C1A40_02260"/>
<dbReference type="InterPro" id="IPR002881">
    <property type="entry name" value="DUF58"/>
</dbReference>
<dbReference type="OrthoDB" id="9776116at2"/>